<gene>
    <name evidence="1" type="ORF">ENJ89_00130</name>
</gene>
<dbReference type="InterPro" id="IPR036895">
    <property type="entry name" value="Uracil-DNA_glycosylase-like_sf"/>
</dbReference>
<name>A0A7V5PMK3_CALAY</name>
<comment type="caution">
    <text evidence="1">The sequence shown here is derived from an EMBL/GenBank/DDBJ whole genome shotgun (WGS) entry which is preliminary data.</text>
</comment>
<dbReference type="SUPFAM" id="SSF52141">
    <property type="entry name" value="Uracil-DNA glycosylase-like"/>
    <property type="match status" value="1"/>
</dbReference>
<dbReference type="GO" id="GO:0004844">
    <property type="term" value="F:uracil DNA N-glycosylase activity"/>
    <property type="evidence" value="ECO:0007669"/>
    <property type="project" value="InterPro"/>
</dbReference>
<dbReference type="InterPro" id="IPR002043">
    <property type="entry name" value="UDG_fam1"/>
</dbReference>
<proteinExistence type="predicted"/>
<evidence type="ECO:0000313" key="1">
    <source>
        <dbReference type="EMBL" id="HHJ51572.1"/>
    </source>
</evidence>
<dbReference type="AlphaFoldDB" id="A0A7V5PMK3"/>
<sequence length="247" mass="28725">MNTHHAQAVRLPEKWRSFLAQELSLTEWEHQLDRHLSSFSEIIPERGLIFNALELVPPERVCCVLFGEDPYPRVTSANGVAFWDAEIKSWQDKTNGNALKNILKALLVARGKADYFTSIAACRQLVAGNGFKQPAQLFSYWLRRGALLINTAMTFSGARDKKRHFNFWRPFHQALIRSLNRRSRSPVYILWGRSAWSWQPEILQTIDDPAKILRHGHPTFIHQFLNKEQPRWSPFTEIEQATGFRWS</sequence>
<protein>
    <recommendedName>
        <fullName evidence="2">Uracil-DNA glycosylase</fullName>
    </recommendedName>
</protein>
<evidence type="ECO:0008006" key="2">
    <source>
        <dbReference type="Google" id="ProtNLM"/>
    </source>
</evidence>
<dbReference type="Gene3D" id="3.40.470.10">
    <property type="entry name" value="Uracil-DNA glycosylase-like domain"/>
    <property type="match status" value="1"/>
</dbReference>
<dbReference type="PANTHER" id="PTHR11264:SF8">
    <property type="entry name" value="URACIL-DNA GLYCOSYLASE-LIKE DOMAIN-CONTAINING PROTEIN"/>
    <property type="match status" value="1"/>
</dbReference>
<reference evidence="1" key="1">
    <citation type="journal article" date="2020" name="mSystems">
        <title>Genome- and Community-Level Interaction Insights into Carbon Utilization and Element Cycling Functions of Hydrothermarchaeota in Hydrothermal Sediment.</title>
        <authorList>
            <person name="Zhou Z."/>
            <person name="Liu Y."/>
            <person name="Xu W."/>
            <person name="Pan J."/>
            <person name="Luo Z.H."/>
            <person name="Li M."/>
        </authorList>
    </citation>
    <scope>NUCLEOTIDE SEQUENCE [LARGE SCALE GENOMIC DNA]</scope>
    <source>
        <strain evidence="1">HyVt-527</strain>
    </source>
</reference>
<accession>A0A7V5PMK3</accession>
<dbReference type="Proteomes" id="UP000886124">
    <property type="component" value="Unassembled WGS sequence"/>
</dbReference>
<dbReference type="EMBL" id="DROD01000007">
    <property type="protein sequence ID" value="HHJ51572.1"/>
    <property type="molecule type" value="Genomic_DNA"/>
</dbReference>
<organism evidence="1">
    <name type="scientific">Caldithrix abyssi</name>
    <dbReference type="NCBI Taxonomy" id="187145"/>
    <lineage>
        <taxon>Bacteria</taxon>
        <taxon>Pseudomonadati</taxon>
        <taxon>Calditrichota</taxon>
        <taxon>Calditrichia</taxon>
        <taxon>Calditrichales</taxon>
        <taxon>Calditrichaceae</taxon>
        <taxon>Caldithrix</taxon>
    </lineage>
</organism>
<dbReference type="GO" id="GO:0097510">
    <property type="term" value="P:base-excision repair, AP site formation via deaminated base removal"/>
    <property type="evidence" value="ECO:0007669"/>
    <property type="project" value="TreeGrafter"/>
</dbReference>
<dbReference type="PANTHER" id="PTHR11264">
    <property type="entry name" value="URACIL-DNA GLYCOSYLASE"/>
    <property type="match status" value="1"/>
</dbReference>